<dbReference type="AlphaFoldDB" id="A0A6J1Q570"/>
<keyword evidence="7 10" id="KW-0472">Membrane</keyword>
<feature type="transmembrane region" description="Helical" evidence="10">
    <location>
        <begin position="174"/>
        <end position="194"/>
    </location>
</feature>
<dbReference type="InterPro" id="IPR004117">
    <property type="entry name" value="7tm6_olfct_rcpt"/>
</dbReference>
<keyword evidence="3" id="KW-0716">Sensory transduction</keyword>
<evidence type="ECO:0000256" key="7">
    <source>
        <dbReference type="ARBA" id="ARBA00023136"/>
    </source>
</evidence>
<dbReference type="GO" id="GO:0004984">
    <property type="term" value="F:olfactory receptor activity"/>
    <property type="evidence" value="ECO:0007669"/>
    <property type="project" value="InterPro"/>
</dbReference>
<organism evidence="11 12">
    <name type="scientific">Temnothorax curvispinosus</name>
    <dbReference type="NCBI Taxonomy" id="300111"/>
    <lineage>
        <taxon>Eukaryota</taxon>
        <taxon>Metazoa</taxon>
        <taxon>Ecdysozoa</taxon>
        <taxon>Arthropoda</taxon>
        <taxon>Hexapoda</taxon>
        <taxon>Insecta</taxon>
        <taxon>Pterygota</taxon>
        <taxon>Neoptera</taxon>
        <taxon>Endopterygota</taxon>
        <taxon>Hymenoptera</taxon>
        <taxon>Apocrita</taxon>
        <taxon>Aculeata</taxon>
        <taxon>Formicoidea</taxon>
        <taxon>Formicidae</taxon>
        <taxon>Myrmicinae</taxon>
        <taxon>Temnothorax</taxon>
    </lineage>
</organism>
<feature type="transmembrane region" description="Helical" evidence="10">
    <location>
        <begin position="588"/>
        <end position="608"/>
    </location>
</feature>
<feature type="transmembrane region" description="Helical" evidence="10">
    <location>
        <begin position="32"/>
        <end position="53"/>
    </location>
</feature>
<dbReference type="GO" id="GO:0007165">
    <property type="term" value="P:signal transduction"/>
    <property type="evidence" value="ECO:0007669"/>
    <property type="project" value="UniProtKB-KW"/>
</dbReference>
<evidence type="ECO:0000256" key="4">
    <source>
        <dbReference type="ARBA" id="ARBA00022692"/>
    </source>
</evidence>
<dbReference type="GO" id="GO:0005549">
    <property type="term" value="F:odorant binding"/>
    <property type="evidence" value="ECO:0007669"/>
    <property type="project" value="InterPro"/>
</dbReference>
<evidence type="ECO:0000256" key="10">
    <source>
        <dbReference type="SAM" id="Phobius"/>
    </source>
</evidence>
<feature type="transmembrane region" description="Helical" evidence="10">
    <location>
        <begin position="126"/>
        <end position="153"/>
    </location>
</feature>
<proteinExistence type="predicted"/>
<feature type="transmembrane region" description="Helical" evidence="10">
    <location>
        <begin position="261"/>
        <end position="280"/>
    </location>
</feature>
<evidence type="ECO:0000313" key="12">
    <source>
        <dbReference type="RefSeq" id="XP_024876581.1"/>
    </source>
</evidence>
<reference evidence="12" key="1">
    <citation type="submission" date="2025-08" db="UniProtKB">
        <authorList>
            <consortium name="RefSeq"/>
        </authorList>
    </citation>
    <scope>IDENTIFICATION</scope>
    <source>
        <tissue evidence="12">Whole body</tissue>
    </source>
</reference>
<gene>
    <name evidence="12" type="primary">LOC112457640</name>
</gene>
<keyword evidence="2" id="KW-1003">Cell membrane</keyword>
<evidence type="ECO:0000256" key="5">
    <source>
        <dbReference type="ARBA" id="ARBA00022725"/>
    </source>
</evidence>
<dbReference type="OrthoDB" id="8185860at2759"/>
<sequence length="729" mass="84163">MDIFDTRYFRVNKLLLSFLGLWPVQSSSNKNTFFYCTILGILIILLPQVAFLFKRMRNLNDFYDVLPTLLGALLCLLKVIGVHWQAKKFKMLIEHVRHDWCLLAKYHDIWILIEYAEKSRIFTVGYLIFTSTGAASFVTAPLTVPLFDIILTLNVTRPKKMPHPAEFFLNLEKHYYILLAITFAGYAMCVTIVIATDTIYFALLQHACGTLAILSYRLKKFAIHDKLKCIDRNPISKEDRDIEKLVQCIQLQIRIERLIQLIESTFAMCLFADIGLGILLQCSTCVMIVINTELIKNGPLLLLQSTRFFFNSWIGQKIIDHSSQISVAAYNGLWYQMSLKAKRMLLFLIIKCQKPCHITMAKIYVICLESYSTFWGLAAGITDLSIIMENTSPLLVNSFVIMKLINCVFTNDKMKELLEDIEETWKMKHAGPEKEILQHYAEESRTFTIRYAIALYVTWLFYSTTPVVISGIYKFLPTNETYTARFLYRLEHVLDMDKYFNLLMFHGFISVFYIVSVVIAVDCTFTLCTQHICALFECIRYDIERIQSSNFILPEPNIEDDEAYHDIIGCIKSYKHALKLSDVLSSNYATSFLFLLGNVVICLSFGAAEVNIRIKYRSFYVFKLIMVNNQLDEIIRILSANLAQVLHIYCLSLISQRLIDHSSGLQDVIYSCDWYNISLRSRRLLKFTLLRTAKPCQIKAGKVFVMSMVNFSSILQVSLSYFTMLTSLQ</sequence>
<evidence type="ECO:0000256" key="1">
    <source>
        <dbReference type="ARBA" id="ARBA00004651"/>
    </source>
</evidence>
<evidence type="ECO:0000256" key="2">
    <source>
        <dbReference type="ARBA" id="ARBA00022475"/>
    </source>
</evidence>
<dbReference type="GO" id="GO:0005886">
    <property type="term" value="C:plasma membrane"/>
    <property type="evidence" value="ECO:0007669"/>
    <property type="project" value="UniProtKB-SubCell"/>
</dbReference>
<evidence type="ECO:0000256" key="3">
    <source>
        <dbReference type="ARBA" id="ARBA00022606"/>
    </source>
</evidence>
<keyword evidence="11" id="KW-1185">Reference proteome</keyword>
<dbReference type="PANTHER" id="PTHR21137:SF35">
    <property type="entry name" value="ODORANT RECEPTOR 19A-RELATED"/>
    <property type="match status" value="1"/>
</dbReference>
<dbReference type="RefSeq" id="XP_024876581.1">
    <property type="nucleotide sequence ID" value="XM_025020813.1"/>
</dbReference>
<evidence type="ECO:0000256" key="9">
    <source>
        <dbReference type="ARBA" id="ARBA00023224"/>
    </source>
</evidence>
<dbReference type="Proteomes" id="UP000504618">
    <property type="component" value="Unplaced"/>
</dbReference>
<name>A0A6J1Q570_9HYME</name>
<keyword evidence="6 10" id="KW-1133">Transmembrane helix</keyword>
<evidence type="ECO:0000313" key="11">
    <source>
        <dbReference type="Proteomes" id="UP000504618"/>
    </source>
</evidence>
<dbReference type="Pfam" id="PF02949">
    <property type="entry name" value="7tm_6"/>
    <property type="match status" value="2"/>
</dbReference>
<comment type="subcellular location">
    <subcellularLocation>
        <location evidence="1">Cell membrane</location>
        <topology evidence="1">Multi-pass membrane protein</topology>
    </subcellularLocation>
</comment>
<dbReference type="GeneID" id="112457640"/>
<evidence type="ECO:0000256" key="6">
    <source>
        <dbReference type="ARBA" id="ARBA00022989"/>
    </source>
</evidence>
<keyword evidence="8" id="KW-0675">Receptor</keyword>
<keyword evidence="4 10" id="KW-0812">Transmembrane</keyword>
<feature type="transmembrane region" description="Helical" evidence="10">
    <location>
        <begin position="703"/>
        <end position="724"/>
    </location>
</feature>
<accession>A0A6J1Q570</accession>
<dbReference type="PANTHER" id="PTHR21137">
    <property type="entry name" value="ODORANT RECEPTOR"/>
    <property type="match status" value="1"/>
</dbReference>
<keyword evidence="9" id="KW-0807">Transducer</keyword>
<keyword evidence="5" id="KW-0552">Olfaction</keyword>
<feature type="transmembrane region" description="Helical" evidence="10">
    <location>
        <begin position="499"/>
        <end position="521"/>
    </location>
</feature>
<feature type="transmembrane region" description="Helical" evidence="10">
    <location>
        <begin position="65"/>
        <end position="84"/>
    </location>
</feature>
<protein>
    <submittedName>
        <fullName evidence="12">Uncharacterized protein LOC112457640</fullName>
    </submittedName>
</protein>
<evidence type="ECO:0000256" key="8">
    <source>
        <dbReference type="ARBA" id="ARBA00023170"/>
    </source>
</evidence>
<feature type="transmembrane region" description="Helical" evidence="10">
    <location>
        <begin position="453"/>
        <end position="476"/>
    </location>
</feature>